<accession>A0ACB8Y223</accession>
<organism evidence="1 2">
    <name type="scientific">Smallanthus sonchifolius</name>
    <dbReference type="NCBI Taxonomy" id="185202"/>
    <lineage>
        <taxon>Eukaryota</taxon>
        <taxon>Viridiplantae</taxon>
        <taxon>Streptophyta</taxon>
        <taxon>Embryophyta</taxon>
        <taxon>Tracheophyta</taxon>
        <taxon>Spermatophyta</taxon>
        <taxon>Magnoliopsida</taxon>
        <taxon>eudicotyledons</taxon>
        <taxon>Gunneridae</taxon>
        <taxon>Pentapetalae</taxon>
        <taxon>asterids</taxon>
        <taxon>campanulids</taxon>
        <taxon>Asterales</taxon>
        <taxon>Asteraceae</taxon>
        <taxon>Asteroideae</taxon>
        <taxon>Heliantheae alliance</taxon>
        <taxon>Millerieae</taxon>
        <taxon>Smallanthus</taxon>
    </lineage>
</organism>
<reference evidence="1 2" key="2">
    <citation type="journal article" date="2022" name="Mol. Ecol. Resour.">
        <title>The genomes of chicory, endive, great burdock and yacon provide insights into Asteraceae paleo-polyploidization history and plant inulin production.</title>
        <authorList>
            <person name="Fan W."/>
            <person name="Wang S."/>
            <person name="Wang H."/>
            <person name="Wang A."/>
            <person name="Jiang F."/>
            <person name="Liu H."/>
            <person name="Zhao H."/>
            <person name="Xu D."/>
            <person name="Zhang Y."/>
        </authorList>
    </citation>
    <scope>NUCLEOTIDE SEQUENCE [LARGE SCALE GENOMIC DNA]</scope>
    <source>
        <strain evidence="2">cv. Yunnan</strain>
        <tissue evidence="1">Leaves</tissue>
    </source>
</reference>
<reference evidence="2" key="1">
    <citation type="journal article" date="2022" name="Mol. Ecol. Resour.">
        <title>The genomes of chicory, endive, great burdock and yacon provide insights into Asteraceae palaeo-polyploidization history and plant inulin production.</title>
        <authorList>
            <person name="Fan W."/>
            <person name="Wang S."/>
            <person name="Wang H."/>
            <person name="Wang A."/>
            <person name="Jiang F."/>
            <person name="Liu H."/>
            <person name="Zhao H."/>
            <person name="Xu D."/>
            <person name="Zhang Y."/>
        </authorList>
    </citation>
    <scope>NUCLEOTIDE SEQUENCE [LARGE SCALE GENOMIC DNA]</scope>
    <source>
        <strain evidence="2">cv. Yunnan</strain>
    </source>
</reference>
<comment type="caution">
    <text evidence="1">The sequence shown here is derived from an EMBL/GenBank/DDBJ whole genome shotgun (WGS) entry which is preliminary data.</text>
</comment>
<sequence length="72" mass="8194">MGRDCLHKFAAKGAGLGRNTPWVMAHGSFWPMPWPDNLYMQREQGTGAARHFRFSCLGFKLSETLPFFDFLG</sequence>
<dbReference type="Proteomes" id="UP001056120">
    <property type="component" value="Linkage Group LG29"/>
</dbReference>
<proteinExistence type="predicted"/>
<protein>
    <submittedName>
        <fullName evidence="1">Uncharacterized protein</fullName>
    </submittedName>
</protein>
<dbReference type="EMBL" id="CM042046">
    <property type="protein sequence ID" value="KAI3676310.1"/>
    <property type="molecule type" value="Genomic_DNA"/>
</dbReference>
<keyword evidence="2" id="KW-1185">Reference proteome</keyword>
<name>A0ACB8Y223_9ASTR</name>
<evidence type="ECO:0000313" key="1">
    <source>
        <dbReference type="EMBL" id="KAI3676310.1"/>
    </source>
</evidence>
<gene>
    <name evidence="1" type="ORF">L1987_85916</name>
</gene>
<evidence type="ECO:0000313" key="2">
    <source>
        <dbReference type="Proteomes" id="UP001056120"/>
    </source>
</evidence>